<evidence type="ECO:0000256" key="1">
    <source>
        <dbReference type="SAM" id="MobiDB-lite"/>
    </source>
</evidence>
<organism evidence="2 3">
    <name type="scientific">Amorphotheca resinae ATCC 22711</name>
    <dbReference type="NCBI Taxonomy" id="857342"/>
    <lineage>
        <taxon>Eukaryota</taxon>
        <taxon>Fungi</taxon>
        <taxon>Dikarya</taxon>
        <taxon>Ascomycota</taxon>
        <taxon>Pezizomycotina</taxon>
        <taxon>Leotiomycetes</taxon>
        <taxon>Helotiales</taxon>
        <taxon>Amorphothecaceae</taxon>
        <taxon>Amorphotheca</taxon>
    </lineage>
</organism>
<feature type="region of interest" description="Disordered" evidence="1">
    <location>
        <begin position="44"/>
        <end position="70"/>
    </location>
</feature>
<proteinExistence type="predicted"/>
<dbReference type="RefSeq" id="XP_024721386.1">
    <property type="nucleotide sequence ID" value="XM_024864802.1"/>
</dbReference>
<reference evidence="2 3" key="1">
    <citation type="journal article" date="2018" name="New Phytol.">
        <title>Comparative genomics and transcriptomics depict ericoid mycorrhizal fungi as versatile saprotrophs and plant mutualists.</title>
        <authorList>
            <person name="Martino E."/>
            <person name="Morin E."/>
            <person name="Grelet G.A."/>
            <person name="Kuo A."/>
            <person name="Kohler A."/>
            <person name="Daghino S."/>
            <person name="Barry K.W."/>
            <person name="Cichocki N."/>
            <person name="Clum A."/>
            <person name="Dockter R.B."/>
            <person name="Hainaut M."/>
            <person name="Kuo R.C."/>
            <person name="LaButti K."/>
            <person name="Lindahl B.D."/>
            <person name="Lindquist E.A."/>
            <person name="Lipzen A."/>
            <person name="Khouja H.R."/>
            <person name="Magnuson J."/>
            <person name="Murat C."/>
            <person name="Ohm R.A."/>
            <person name="Singer S.W."/>
            <person name="Spatafora J.W."/>
            <person name="Wang M."/>
            <person name="Veneault-Fourrey C."/>
            <person name="Henrissat B."/>
            <person name="Grigoriev I.V."/>
            <person name="Martin F.M."/>
            <person name="Perotto S."/>
        </authorList>
    </citation>
    <scope>NUCLEOTIDE SEQUENCE [LARGE SCALE GENOMIC DNA]</scope>
    <source>
        <strain evidence="2 3">ATCC 22711</strain>
    </source>
</reference>
<evidence type="ECO:0000313" key="2">
    <source>
        <dbReference type="EMBL" id="PSS20116.1"/>
    </source>
</evidence>
<accession>A0A2T3B390</accession>
<dbReference type="GeneID" id="36572883"/>
<dbReference type="EMBL" id="KZ679010">
    <property type="protein sequence ID" value="PSS20116.1"/>
    <property type="molecule type" value="Genomic_DNA"/>
</dbReference>
<name>A0A2T3B390_AMORE</name>
<evidence type="ECO:0000313" key="3">
    <source>
        <dbReference type="Proteomes" id="UP000241818"/>
    </source>
</evidence>
<keyword evidence="3" id="KW-1185">Reference proteome</keyword>
<dbReference type="InParanoid" id="A0A2T3B390"/>
<protein>
    <submittedName>
        <fullName evidence="2">Uncharacterized protein</fullName>
    </submittedName>
</protein>
<sequence>MFPRYTKCSISADSGPSTRSWKIQVTCDSLVLAQYHTAPPTRCGQPFPAFSPRKPTSGGHPLRTAFRKQV</sequence>
<dbReference type="Proteomes" id="UP000241818">
    <property type="component" value="Unassembled WGS sequence"/>
</dbReference>
<dbReference type="AlphaFoldDB" id="A0A2T3B390"/>
<gene>
    <name evidence="2" type="ORF">M430DRAFT_229603</name>
</gene>